<keyword evidence="2" id="KW-1185">Reference proteome</keyword>
<evidence type="ECO:0000313" key="2">
    <source>
        <dbReference type="Proteomes" id="UP001430614"/>
    </source>
</evidence>
<gene>
    <name evidence="1" type="ORF">LJ655_22600</name>
</gene>
<name>A0ABS8KIW2_9BURK</name>
<accession>A0ABS8KIW2</accession>
<comment type="caution">
    <text evidence="1">The sequence shown here is derived from an EMBL/GenBank/DDBJ whole genome shotgun (WGS) entry which is preliminary data.</text>
</comment>
<sequence>MAHHAKEPAGSGDLVATVVAIGPHASHSFAQNVRCGNPSTLPVARTDLSRATICVGFRQLAAAAEKLSCLIPGYKHAKDSGK</sequence>
<reference evidence="1 2" key="1">
    <citation type="submission" date="2021-11" db="EMBL/GenBank/DDBJ databases">
        <authorList>
            <person name="Oh E.-T."/>
            <person name="Kim S.-B."/>
        </authorList>
    </citation>
    <scope>NUCLEOTIDE SEQUENCE [LARGE SCALE GENOMIC DNA]</scope>
    <source>
        <strain evidence="1 2">MMS20-SJTN17</strain>
    </source>
</reference>
<organism evidence="1 2">
    <name type="scientific">Paraburkholderia translucens</name>
    <dbReference type="NCBI Taxonomy" id="2886945"/>
    <lineage>
        <taxon>Bacteria</taxon>
        <taxon>Pseudomonadati</taxon>
        <taxon>Pseudomonadota</taxon>
        <taxon>Betaproteobacteria</taxon>
        <taxon>Burkholderiales</taxon>
        <taxon>Burkholderiaceae</taxon>
        <taxon>Paraburkholderia</taxon>
    </lineage>
</organism>
<protein>
    <submittedName>
        <fullName evidence="1">Uncharacterized protein</fullName>
    </submittedName>
</protein>
<dbReference type="RefSeq" id="WP_230563449.1">
    <property type="nucleotide sequence ID" value="NZ_JAJITC010000013.1"/>
</dbReference>
<dbReference type="Proteomes" id="UP001430614">
    <property type="component" value="Unassembled WGS sequence"/>
</dbReference>
<evidence type="ECO:0000313" key="1">
    <source>
        <dbReference type="EMBL" id="MCC8404635.1"/>
    </source>
</evidence>
<dbReference type="EMBL" id="JAJITC010000013">
    <property type="protein sequence ID" value="MCC8404635.1"/>
    <property type="molecule type" value="Genomic_DNA"/>
</dbReference>
<proteinExistence type="predicted"/>